<keyword evidence="1" id="KW-1133">Transmembrane helix</keyword>
<sequence>MGFYEILVFVHVFSAIIGMGPGFVMIFVVKHASTMTELKHAYFIRGKLHVFTLVGGTLLLITGLWMGFLNTYLFAQGWYWLSLILFMIALACGPLLLSPRSKPMKDFLKRCKGEEIPKEYYLLSGRLFAAERLENSIFLVIIGLMILKPF</sequence>
<evidence type="ECO:0000313" key="3">
    <source>
        <dbReference type="Proteomes" id="UP001595387"/>
    </source>
</evidence>
<keyword evidence="1" id="KW-0812">Transmembrane</keyword>
<dbReference type="EMBL" id="JBHRRZ010000006">
    <property type="protein sequence ID" value="MFC2947519.1"/>
    <property type="molecule type" value="Genomic_DNA"/>
</dbReference>
<keyword evidence="1" id="KW-0472">Membrane</keyword>
<evidence type="ECO:0000256" key="1">
    <source>
        <dbReference type="SAM" id="Phobius"/>
    </source>
</evidence>
<dbReference type="RefSeq" id="WP_390303318.1">
    <property type="nucleotide sequence ID" value="NZ_JBHRRZ010000006.1"/>
</dbReference>
<dbReference type="InterPro" id="IPR018729">
    <property type="entry name" value="DUF2269_transmembrane"/>
</dbReference>
<organism evidence="2 3">
    <name type="scientific">Virgibacillus sediminis</name>
    <dbReference type="NCBI Taxonomy" id="202260"/>
    <lineage>
        <taxon>Bacteria</taxon>
        <taxon>Bacillati</taxon>
        <taxon>Bacillota</taxon>
        <taxon>Bacilli</taxon>
        <taxon>Bacillales</taxon>
        <taxon>Bacillaceae</taxon>
        <taxon>Virgibacillus</taxon>
    </lineage>
</organism>
<dbReference type="Proteomes" id="UP001595387">
    <property type="component" value="Unassembled WGS sequence"/>
</dbReference>
<name>A0ABV7A3R9_9BACI</name>
<feature type="transmembrane region" description="Helical" evidence="1">
    <location>
        <begin position="50"/>
        <end position="72"/>
    </location>
</feature>
<protein>
    <submittedName>
        <fullName evidence="2">DUF2269 family protein</fullName>
    </submittedName>
</protein>
<feature type="transmembrane region" description="Helical" evidence="1">
    <location>
        <begin position="78"/>
        <end position="97"/>
    </location>
</feature>
<accession>A0ABV7A3R9</accession>
<keyword evidence="3" id="KW-1185">Reference proteome</keyword>
<comment type="caution">
    <text evidence="2">The sequence shown here is derived from an EMBL/GenBank/DDBJ whole genome shotgun (WGS) entry which is preliminary data.</text>
</comment>
<dbReference type="Pfam" id="PF10027">
    <property type="entry name" value="DUF2269"/>
    <property type="match status" value="1"/>
</dbReference>
<proteinExistence type="predicted"/>
<evidence type="ECO:0000313" key="2">
    <source>
        <dbReference type="EMBL" id="MFC2947519.1"/>
    </source>
</evidence>
<reference evidence="3" key="1">
    <citation type="journal article" date="2019" name="Int. J. Syst. Evol. Microbiol.">
        <title>The Global Catalogue of Microorganisms (GCM) 10K type strain sequencing project: providing services to taxonomists for standard genome sequencing and annotation.</title>
        <authorList>
            <consortium name="The Broad Institute Genomics Platform"/>
            <consortium name="The Broad Institute Genome Sequencing Center for Infectious Disease"/>
            <person name="Wu L."/>
            <person name="Ma J."/>
        </authorList>
    </citation>
    <scope>NUCLEOTIDE SEQUENCE [LARGE SCALE GENOMIC DNA]</scope>
    <source>
        <strain evidence="3">KCTC 13193</strain>
    </source>
</reference>
<feature type="transmembrane region" description="Helical" evidence="1">
    <location>
        <begin position="6"/>
        <end position="29"/>
    </location>
</feature>
<gene>
    <name evidence="2" type="ORF">ACFODW_03975</name>
</gene>